<dbReference type="GO" id="GO:0000149">
    <property type="term" value="F:SNARE binding"/>
    <property type="evidence" value="ECO:0007669"/>
    <property type="project" value="TreeGrafter"/>
</dbReference>
<feature type="region of interest" description="Disordered" evidence="8">
    <location>
        <begin position="112"/>
        <end position="152"/>
    </location>
</feature>
<dbReference type="GO" id="GO:0031201">
    <property type="term" value="C:SNARE complex"/>
    <property type="evidence" value="ECO:0007669"/>
    <property type="project" value="TreeGrafter"/>
</dbReference>
<proteinExistence type="predicted"/>
<dbReference type="GO" id="GO:0012507">
    <property type="term" value="C:ER to Golgi transport vesicle membrane"/>
    <property type="evidence" value="ECO:0007669"/>
    <property type="project" value="TreeGrafter"/>
</dbReference>
<keyword evidence="6 9" id="KW-0472">Membrane</keyword>
<dbReference type="InterPro" id="IPR000727">
    <property type="entry name" value="T_SNARE_dom"/>
</dbReference>
<comment type="subcellular location">
    <subcellularLocation>
        <location evidence="1">Membrane</location>
        <topology evidence="1">Single-pass type IV membrane protein</topology>
    </subcellularLocation>
</comment>
<feature type="transmembrane region" description="Helical" evidence="9">
    <location>
        <begin position="294"/>
        <end position="316"/>
    </location>
</feature>
<sequence length="348" mass="39331">MSSQDKLQIYSNELESVEGRIEESITTLRRLNITSQSDPNFIQIQIETQSQSIEEQLEKAKKIYNKINNLTKNDPTIENAVNETKKKHKEILSKLRSQFKQAKSFIETKAKGLTENLPNNNNNNNKSNHNSLDTSSSFVSSSSSNTQTSFKESTKEGVKGFFGFGGNKNNNNSETKQLLDNDEEDVVEVKVNETDIYKGNANLTKEQRQKHDEIERELFAEVFTTQKDCLDIIDRLNKKAEETIAIATDSAELLKQQREQLHRIDEEMDALGSNVKRAQREVTSFMRRIQTDKCCAVMCLLVALAILGGCIFAIVMKFVPINIRGGGGNNNNNNNQPNSTSMLQKKQL</sequence>
<dbReference type="SUPFAM" id="SSF58038">
    <property type="entry name" value="SNARE fusion complex"/>
    <property type="match status" value="1"/>
</dbReference>
<evidence type="ECO:0000256" key="7">
    <source>
        <dbReference type="SAM" id="Coils"/>
    </source>
</evidence>
<dbReference type="VEuPathDB" id="AmoebaDB:NF0127610"/>
<evidence type="ECO:0000313" key="11">
    <source>
        <dbReference type="EMBL" id="AVP50010.1"/>
    </source>
</evidence>
<dbReference type="VEuPathDB" id="AmoebaDB:FDP41_010447"/>
<evidence type="ECO:0000256" key="1">
    <source>
        <dbReference type="ARBA" id="ARBA00004211"/>
    </source>
</evidence>
<dbReference type="GO" id="GO:0005789">
    <property type="term" value="C:endoplasmic reticulum membrane"/>
    <property type="evidence" value="ECO:0007669"/>
    <property type="project" value="TreeGrafter"/>
</dbReference>
<feature type="domain" description="T-SNARE coiled-coil homology" evidence="10">
    <location>
        <begin position="223"/>
        <end position="285"/>
    </location>
</feature>
<dbReference type="GO" id="GO:0015031">
    <property type="term" value="P:protein transport"/>
    <property type="evidence" value="ECO:0007669"/>
    <property type="project" value="UniProtKB-KW"/>
</dbReference>
<dbReference type="EMBL" id="MG880241">
    <property type="protein sequence ID" value="AVP50010.1"/>
    <property type="molecule type" value="Genomic_DNA"/>
</dbReference>
<evidence type="ECO:0000259" key="10">
    <source>
        <dbReference type="PROSITE" id="PS50192"/>
    </source>
</evidence>
<evidence type="ECO:0000256" key="4">
    <source>
        <dbReference type="ARBA" id="ARBA00022927"/>
    </source>
</evidence>
<evidence type="ECO:0000256" key="5">
    <source>
        <dbReference type="ARBA" id="ARBA00022989"/>
    </source>
</evidence>
<dbReference type="Gene3D" id="1.20.5.110">
    <property type="match status" value="1"/>
</dbReference>
<dbReference type="PANTHER" id="PTHR21230:SF79">
    <property type="entry name" value="T-SNARE COILED-COIL HOMOLOGY DOMAIN-CONTAINING PROTEIN"/>
    <property type="match status" value="1"/>
</dbReference>
<keyword evidence="4" id="KW-0653">Protein transport</keyword>
<keyword evidence="2" id="KW-0813">Transport</keyword>
<reference evidence="11" key="1">
    <citation type="journal article" date="2018" name="J. Cell Sci.">
        <title>Identification and characterisation of the cryptic Golgi apparatus in Naegleria gruberi.</title>
        <authorList>
            <person name="Herman E.K."/>
            <person name="Yiangou L."/>
            <person name="Cantoni D.M."/>
            <person name="Miller C.N."/>
            <person name="Marciano-Cabral F."/>
            <person name="Anthonyrajah E."/>
            <person name="Dacks J.B."/>
            <person name="Tsaousis A.D."/>
        </authorList>
    </citation>
    <scope>NUCLEOTIDE SEQUENCE</scope>
    <source>
        <strain evidence="11">CDC:V212</strain>
    </source>
</reference>
<dbReference type="AlphaFoldDB" id="A0A2P1N6U1"/>
<evidence type="ECO:0000256" key="6">
    <source>
        <dbReference type="ARBA" id="ARBA00023136"/>
    </source>
</evidence>
<accession>A0A2P1N6U1</accession>
<feature type="coiled-coil region" evidence="7">
    <location>
        <begin position="237"/>
        <end position="281"/>
    </location>
</feature>
<keyword evidence="5 9" id="KW-1133">Transmembrane helix</keyword>
<evidence type="ECO:0000256" key="9">
    <source>
        <dbReference type="SAM" id="Phobius"/>
    </source>
</evidence>
<dbReference type="SMR" id="A0A2P1N6U1"/>
<keyword evidence="3 9" id="KW-0812">Transmembrane</keyword>
<evidence type="ECO:0000256" key="3">
    <source>
        <dbReference type="ARBA" id="ARBA00022692"/>
    </source>
</evidence>
<dbReference type="PROSITE" id="PS50192">
    <property type="entry name" value="T_SNARE"/>
    <property type="match status" value="1"/>
</dbReference>
<protein>
    <submittedName>
        <fullName evidence="11">NPSN11</fullName>
    </submittedName>
</protein>
<dbReference type="VEuPathDB" id="AmoebaDB:NfTy_012240"/>
<keyword evidence="7" id="KW-0175">Coiled coil</keyword>
<dbReference type="SMART" id="SM00397">
    <property type="entry name" value="t_SNARE"/>
    <property type="match status" value="1"/>
</dbReference>
<dbReference type="GO" id="GO:0005794">
    <property type="term" value="C:Golgi apparatus"/>
    <property type="evidence" value="ECO:0007669"/>
    <property type="project" value="TreeGrafter"/>
</dbReference>
<feature type="compositionally biased region" description="Low complexity" evidence="8">
    <location>
        <begin position="116"/>
        <end position="149"/>
    </location>
</feature>
<dbReference type="GO" id="GO:0005484">
    <property type="term" value="F:SNAP receptor activity"/>
    <property type="evidence" value="ECO:0007669"/>
    <property type="project" value="TreeGrafter"/>
</dbReference>
<organism evidence="11">
    <name type="scientific">Naegleria fowleri</name>
    <name type="common">Brain eating amoeba</name>
    <dbReference type="NCBI Taxonomy" id="5763"/>
    <lineage>
        <taxon>Eukaryota</taxon>
        <taxon>Discoba</taxon>
        <taxon>Heterolobosea</taxon>
        <taxon>Tetramitia</taxon>
        <taxon>Eutetramitia</taxon>
        <taxon>Vahlkampfiidae</taxon>
        <taxon>Naegleria</taxon>
    </lineage>
</organism>
<dbReference type="GO" id="GO:0031902">
    <property type="term" value="C:late endosome membrane"/>
    <property type="evidence" value="ECO:0007669"/>
    <property type="project" value="TreeGrafter"/>
</dbReference>
<name>A0A2P1N6U1_NAEFO</name>
<feature type="region of interest" description="Disordered" evidence="8">
    <location>
        <begin position="327"/>
        <end position="348"/>
    </location>
</feature>
<feature type="compositionally biased region" description="Polar residues" evidence="8">
    <location>
        <begin position="336"/>
        <end position="348"/>
    </location>
</feature>
<dbReference type="GO" id="GO:0006906">
    <property type="term" value="P:vesicle fusion"/>
    <property type="evidence" value="ECO:0007669"/>
    <property type="project" value="TreeGrafter"/>
</dbReference>
<dbReference type="PANTHER" id="PTHR21230">
    <property type="entry name" value="VESICLE TRANSPORT V-SNARE PROTEIN VTI1-RELATED"/>
    <property type="match status" value="1"/>
</dbReference>
<evidence type="ECO:0000256" key="8">
    <source>
        <dbReference type="SAM" id="MobiDB-lite"/>
    </source>
</evidence>
<evidence type="ECO:0000256" key="2">
    <source>
        <dbReference type="ARBA" id="ARBA00022448"/>
    </source>
</evidence>